<proteinExistence type="predicted"/>
<dbReference type="GO" id="GO:0005975">
    <property type="term" value="P:carbohydrate metabolic process"/>
    <property type="evidence" value="ECO:0007669"/>
    <property type="project" value="UniProtKB-ARBA"/>
</dbReference>
<gene>
    <name evidence="2" type="ORF">H9911_11285</name>
</gene>
<name>A0A9D2R6Q7_9FIRM</name>
<evidence type="ECO:0000313" key="3">
    <source>
        <dbReference type="Proteomes" id="UP000823897"/>
    </source>
</evidence>
<dbReference type="InterPro" id="IPR029018">
    <property type="entry name" value="Hex-like_dom2"/>
</dbReference>
<dbReference type="GO" id="GO:0016787">
    <property type="term" value="F:hydrolase activity"/>
    <property type="evidence" value="ECO:0007669"/>
    <property type="project" value="UniProtKB-KW"/>
</dbReference>
<dbReference type="PANTHER" id="PTHR37842:SF2">
    <property type="entry name" value="GYLCOSYL HYDROLASE 115 C-TERMINAL DOMAIN-CONTAINING PROTEIN"/>
    <property type="match status" value="1"/>
</dbReference>
<reference evidence="2" key="2">
    <citation type="submission" date="2021-04" db="EMBL/GenBank/DDBJ databases">
        <authorList>
            <person name="Gilroy R."/>
        </authorList>
    </citation>
    <scope>NUCLEOTIDE SEQUENCE</scope>
    <source>
        <strain evidence="2">ChiGjej3B3-11674</strain>
    </source>
</reference>
<protein>
    <submittedName>
        <fullName evidence="2">Glycosyl hydrolase 115 family protein</fullName>
    </submittedName>
</protein>
<accession>A0A9D2R6Q7</accession>
<dbReference type="Proteomes" id="UP000823897">
    <property type="component" value="Unassembled WGS sequence"/>
</dbReference>
<keyword evidence="1 2" id="KW-0378">Hydrolase</keyword>
<dbReference type="EMBL" id="DWUV01000217">
    <property type="protein sequence ID" value="HJD35105.1"/>
    <property type="molecule type" value="Genomic_DNA"/>
</dbReference>
<dbReference type="InterPro" id="IPR031924">
    <property type="entry name" value="GH115"/>
</dbReference>
<comment type="caution">
    <text evidence="2">The sequence shown here is derived from an EMBL/GenBank/DDBJ whole genome shotgun (WGS) entry which is preliminary data.</text>
</comment>
<sequence>MKFALNQNIEIISQVRSAAVEHALDDLRRDIQNTCEPTADPGIQLLLEQEALGDECFLLIAVKEKNQLKLCAGSDLGFVYGIYEISRRILGVTDFWFWNDQHFTRREGYPVPEDWRVESEPFPIRLRGWFVNDEVLLKAWEVDYSEEKPWEMVFEALLRCGGNMVIPGTDKNSRKYRKLASDKGLYITHHHAEPLGAEMFARAYPGLDASYDTHGDKFRKLWEEGIDDQKDLNVVWNLGFRGQGDHPFWDDDPAYDTPEARGRLMGKLIRVQYDMVKEKLPDAMCCTNLYGETMELYQQGYLDLPDDVIKIWADNGFGKMVTRRQWNHNPRIPALPEKDDPGKNGIYYHVSFYDLQAANHITMLQNAPEFIEKELRNAVEHGCTDYWIINSSNVKPHVYYLDFIAHMWREGSVDIGEHRKEYGGTYYGAENAELIAGCLEAYHEAAVLYGPNEDDHAGDQFSTHVGRMLVSRYMKGTKDASEDLLWLTDVKTLKEQVLVYEEICRKAGGNYRKYLDVCEAADAQIKGDAARCLFRDSLMLHGQIHYHCFTGAYLICRSLLAAMEEDYRKAFFCGGMAQEEYLAADHAMRAREHGKWGGFYANECLTDVKQSAWVLRGYMSYVRNLGDGPDFHDWQRELTYSEEDRRISLILMTENHLPDEDIYGLMKKRELFSTEGPAQLSLARRQERWEF</sequence>
<dbReference type="Pfam" id="PF15979">
    <property type="entry name" value="Glyco_hydro_115"/>
    <property type="match status" value="1"/>
</dbReference>
<dbReference type="Gene3D" id="3.30.379.10">
    <property type="entry name" value="Chitobiase/beta-hexosaminidase domain 2-like"/>
    <property type="match status" value="1"/>
</dbReference>
<dbReference type="PANTHER" id="PTHR37842">
    <property type="match status" value="1"/>
</dbReference>
<evidence type="ECO:0000313" key="2">
    <source>
        <dbReference type="EMBL" id="HJD35105.1"/>
    </source>
</evidence>
<organism evidence="2 3">
    <name type="scientific">Candidatus Mediterraneibacter tabaqchaliae</name>
    <dbReference type="NCBI Taxonomy" id="2838689"/>
    <lineage>
        <taxon>Bacteria</taxon>
        <taxon>Bacillati</taxon>
        <taxon>Bacillota</taxon>
        <taxon>Clostridia</taxon>
        <taxon>Lachnospirales</taxon>
        <taxon>Lachnospiraceae</taxon>
        <taxon>Mediterraneibacter</taxon>
    </lineage>
</organism>
<reference evidence="2" key="1">
    <citation type="journal article" date="2021" name="PeerJ">
        <title>Extensive microbial diversity within the chicken gut microbiome revealed by metagenomics and culture.</title>
        <authorList>
            <person name="Gilroy R."/>
            <person name="Ravi A."/>
            <person name="Getino M."/>
            <person name="Pursley I."/>
            <person name="Horton D.L."/>
            <person name="Alikhan N.F."/>
            <person name="Baker D."/>
            <person name="Gharbi K."/>
            <person name="Hall N."/>
            <person name="Watson M."/>
            <person name="Adriaenssens E.M."/>
            <person name="Foster-Nyarko E."/>
            <person name="Jarju S."/>
            <person name="Secka A."/>
            <person name="Antonio M."/>
            <person name="Oren A."/>
            <person name="Chaudhuri R.R."/>
            <person name="La Ragione R."/>
            <person name="Hildebrand F."/>
            <person name="Pallen M.J."/>
        </authorList>
    </citation>
    <scope>NUCLEOTIDE SEQUENCE</scope>
    <source>
        <strain evidence="2">ChiGjej3B3-11674</strain>
    </source>
</reference>
<dbReference type="AlphaFoldDB" id="A0A9D2R6Q7"/>
<dbReference type="InterPro" id="IPR042301">
    <property type="entry name" value="GH115_sf"/>
</dbReference>
<evidence type="ECO:0000256" key="1">
    <source>
        <dbReference type="ARBA" id="ARBA00022801"/>
    </source>
</evidence>
<dbReference type="Gene3D" id="3.20.20.520">
    <property type="entry name" value="Glycosyl hydrolase family 115"/>
    <property type="match status" value="1"/>
</dbReference>